<dbReference type="Gene3D" id="1.10.150.130">
    <property type="match status" value="1"/>
</dbReference>
<evidence type="ECO:0000256" key="2">
    <source>
        <dbReference type="ARBA" id="ARBA00022908"/>
    </source>
</evidence>
<comment type="caution">
    <text evidence="8">The sequence shown here is derived from an EMBL/GenBank/DDBJ whole genome shotgun (WGS) entry which is preliminary data.</text>
</comment>
<comment type="similarity">
    <text evidence="1">Belongs to the 'phage' integrase family.</text>
</comment>
<keyword evidence="2" id="KW-0229">DNA integration</keyword>
<keyword evidence="4" id="KW-0233">DNA recombination</keyword>
<dbReference type="PROSITE" id="PS51898">
    <property type="entry name" value="TYR_RECOMBINASE"/>
    <property type="match status" value="1"/>
</dbReference>
<dbReference type="InterPro" id="IPR002104">
    <property type="entry name" value="Integrase_catalytic"/>
</dbReference>
<dbReference type="Pfam" id="PF00589">
    <property type="entry name" value="Phage_integrase"/>
    <property type="match status" value="1"/>
</dbReference>
<evidence type="ECO:0000256" key="1">
    <source>
        <dbReference type="ARBA" id="ARBA00008857"/>
    </source>
</evidence>
<feature type="domain" description="Tyr recombinase" evidence="6">
    <location>
        <begin position="105"/>
        <end position="298"/>
    </location>
</feature>
<dbReference type="Pfam" id="PF02899">
    <property type="entry name" value="Phage_int_SAM_1"/>
    <property type="match status" value="1"/>
</dbReference>
<dbReference type="Proteomes" id="UP000391834">
    <property type="component" value="Unassembled WGS sequence"/>
</dbReference>
<accession>A0A5M4B5T0</accession>
<gene>
    <name evidence="8" type="ORF">PbJCM13498_41140</name>
</gene>
<name>A0A5M4B5T0_9BACT</name>
<dbReference type="InterPro" id="IPR004107">
    <property type="entry name" value="Integrase_SAM-like_N"/>
</dbReference>
<dbReference type="InterPro" id="IPR013762">
    <property type="entry name" value="Integrase-like_cat_sf"/>
</dbReference>
<dbReference type="InterPro" id="IPR011010">
    <property type="entry name" value="DNA_brk_join_enz"/>
</dbReference>
<dbReference type="OrthoDB" id="9801717at2"/>
<evidence type="ECO:0000256" key="4">
    <source>
        <dbReference type="ARBA" id="ARBA00023172"/>
    </source>
</evidence>
<dbReference type="AlphaFoldDB" id="A0A5M4B5T0"/>
<reference evidence="8 9" key="1">
    <citation type="submission" date="2019-10" db="EMBL/GenBank/DDBJ databases">
        <title>Prolixibacter strains distinguished by the presence of nitrate reductase genes were adept at nitrate-dependent anaerobic corrosion of metallic iron and carbon steel.</title>
        <authorList>
            <person name="Iino T."/>
            <person name="Shono N."/>
            <person name="Ito K."/>
            <person name="Nakamura R."/>
            <person name="Sueoka K."/>
            <person name="Harayama S."/>
            <person name="Ohkuma M."/>
        </authorList>
    </citation>
    <scope>NUCLEOTIDE SEQUENCE [LARGE SCALE GENOMIC DNA]</scope>
    <source>
        <strain evidence="8 9">JCM 13498</strain>
    </source>
</reference>
<dbReference type="InterPro" id="IPR010998">
    <property type="entry name" value="Integrase_recombinase_N"/>
</dbReference>
<keyword evidence="9" id="KW-1185">Reference proteome</keyword>
<protein>
    <submittedName>
        <fullName evidence="8">Integrase</fullName>
    </submittedName>
</protein>
<evidence type="ECO:0000313" key="9">
    <source>
        <dbReference type="Proteomes" id="UP000391834"/>
    </source>
</evidence>
<keyword evidence="3 5" id="KW-0238">DNA-binding</keyword>
<dbReference type="GO" id="GO:0006310">
    <property type="term" value="P:DNA recombination"/>
    <property type="evidence" value="ECO:0007669"/>
    <property type="project" value="UniProtKB-KW"/>
</dbReference>
<dbReference type="RefSeq" id="WP_036985202.1">
    <property type="nucleotide sequence ID" value="NZ_BLAX01000001.1"/>
</dbReference>
<proteinExistence type="inferred from homology"/>
<dbReference type="InterPro" id="IPR050090">
    <property type="entry name" value="Tyrosine_recombinase_XerCD"/>
</dbReference>
<dbReference type="GO" id="GO:0015074">
    <property type="term" value="P:DNA integration"/>
    <property type="evidence" value="ECO:0007669"/>
    <property type="project" value="UniProtKB-KW"/>
</dbReference>
<feature type="domain" description="Core-binding (CB)" evidence="7">
    <location>
        <begin position="1"/>
        <end position="83"/>
    </location>
</feature>
<dbReference type="SUPFAM" id="SSF56349">
    <property type="entry name" value="DNA breaking-rejoining enzymes"/>
    <property type="match status" value="1"/>
</dbReference>
<dbReference type="PANTHER" id="PTHR30349">
    <property type="entry name" value="PHAGE INTEGRASE-RELATED"/>
    <property type="match status" value="1"/>
</dbReference>
<dbReference type="EMBL" id="BLAX01000001">
    <property type="protein sequence ID" value="GET35251.1"/>
    <property type="molecule type" value="Genomic_DNA"/>
</dbReference>
<organism evidence="8 9">
    <name type="scientific">Prolixibacter bellariivorans</name>
    <dbReference type="NCBI Taxonomy" id="314319"/>
    <lineage>
        <taxon>Bacteria</taxon>
        <taxon>Pseudomonadati</taxon>
        <taxon>Bacteroidota</taxon>
        <taxon>Bacteroidia</taxon>
        <taxon>Marinilabiliales</taxon>
        <taxon>Prolixibacteraceae</taxon>
        <taxon>Prolixibacter</taxon>
    </lineage>
</organism>
<sequence length="310" mass="36503">MEAIEKFLFHCEFEKRLSSKTLKAYSIDLAQFKSHMLTQYGLTDVSQIGKEELKHYVQFLSRFKPKTIKRKLAATKAMFNFLEFEEFIETNPFRKVRIRIKEPKVLPRVMNIEEITQLFQAAYRELRDMEGKPDSYAYMEKVRDVAVFELLFGTGVRVSELCSLKYADIGIDFSSVRVNGKGSKERNIQIINADIKRALRNYYRLFSAVIGTQEYFFINRFGNRLSEQSVRLMIRKYRKKCNITKNVTPHVFRHTFATLLLEQDVDIKYIQNILGHSSILTTQIYTHVSTEKQTEILEKKHPRNDLVVVR</sequence>
<dbReference type="GO" id="GO:0003677">
    <property type="term" value="F:DNA binding"/>
    <property type="evidence" value="ECO:0007669"/>
    <property type="project" value="UniProtKB-UniRule"/>
</dbReference>
<evidence type="ECO:0000256" key="3">
    <source>
        <dbReference type="ARBA" id="ARBA00023125"/>
    </source>
</evidence>
<dbReference type="Gene3D" id="1.10.443.10">
    <property type="entry name" value="Intergrase catalytic core"/>
    <property type="match status" value="1"/>
</dbReference>
<dbReference type="PROSITE" id="PS51900">
    <property type="entry name" value="CB"/>
    <property type="match status" value="1"/>
</dbReference>
<evidence type="ECO:0000259" key="6">
    <source>
        <dbReference type="PROSITE" id="PS51898"/>
    </source>
</evidence>
<dbReference type="InterPro" id="IPR044068">
    <property type="entry name" value="CB"/>
</dbReference>
<evidence type="ECO:0000256" key="5">
    <source>
        <dbReference type="PROSITE-ProRule" id="PRU01248"/>
    </source>
</evidence>
<dbReference type="PANTHER" id="PTHR30349:SF41">
    <property type="entry name" value="INTEGRASE_RECOMBINASE PROTEIN MJ0367-RELATED"/>
    <property type="match status" value="1"/>
</dbReference>
<evidence type="ECO:0000313" key="8">
    <source>
        <dbReference type="EMBL" id="GET35251.1"/>
    </source>
</evidence>
<evidence type="ECO:0000259" key="7">
    <source>
        <dbReference type="PROSITE" id="PS51900"/>
    </source>
</evidence>